<sequence length="360" mass="41277">MDSLVIQENERGPYYCRSQSNELLSLSNKLQLGYGNKALIVPSGMSSISVVLNVLLSKHKKDKVHLIINNELYCDTPRLAKFLCETYTNTQLHTIDITNNDNVKKLLESHNIEKKRQDIHILYMESCSNPSGNIPDFNFLKTLKSHGYSKKLYIVVDNTWLTHVVFNPFEHGADIVVNSLTKYYSGGKCIAGAILSNNDKIYNSFLRFIKLNGLHVSPTHCKIIDEQMQHLEERIKKTSEITCQLAKKLEENDNIKVYHPSLTSNSNQTKGKLYFHKDREGNTLYPSVVTFIIPLPKDQAIQWMIDTGIDFETSFGAYNSKFCNYPKEMDGNTRCRLAIGYDDTYDAIYNKIIKKLFHNL</sequence>
<organism evidence="4">
    <name type="scientific">Orpheovirus IHUMI-LCC2</name>
    <dbReference type="NCBI Taxonomy" id="2023057"/>
    <lineage>
        <taxon>Viruses</taxon>
        <taxon>Varidnaviria</taxon>
        <taxon>Bamfordvirae</taxon>
        <taxon>Nucleocytoviricota</taxon>
        <taxon>Megaviricetes</taxon>
        <taxon>Pimascovirales</taxon>
        <taxon>Ocovirineae</taxon>
        <taxon>Orpheoviridae</taxon>
        <taxon>Alphaorpheovirus</taxon>
        <taxon>Alphaorpheovirus massiliense</taxon>
    </lineage>
</organism>
<dbReference type="Proteomes" id="UP000236316">
    <property type="component" value="Segment"/>
</dbReference>
<dbReference type="SUPFAM" id="SSF53383">
    <property type="entry name" value="PLP-dependent transferases"/>
    <property type="match status" value="1"/>
</dbReference>
<dbReference type="OrthoDB" id="37001at10239"/>
<gene>
    <name evidence="4" type="ORF">ORPV_1122</name>
</gene>
<dbReference type="Pfam" id="PF01053">
    <property type="entry name" value="Cys_Met_Meta_PP"/>
    <property type="match status" value="1"/>
</dbReference>
<name>A0A2I2L687_9VIRU</name>
<dbReference type="GO" id="GO:0019346">
    <property type="term" value="P:transsulfuration"/>
    <property type="evidence" value="ECO:0007669"/>
    <property type="project" value="InterPro"/>
</dbReference>
<comment type="cofactor">
    <cofactor evidence="1">
        <name>pyridoxal 5'-phosphate</name>
        <dbReference type="ChEBI" id="CHEBI:597326"/>
    </cofactor>
</comment>
<proteinExistence type="predicted"/>
<keyword evidence="5" id="KW-1185">Reference proteome</keyword>
<dbReference type="GO" id="GO:0004124">
    <property type="term" value="F:cysteine synthase activity"/>
    <property type="evidence" value="ECO:0007669"/>
    <property type="project" value="TreeGrafter"/>
</dbReference>
<dbReference type="GO" id="GO:0003961">
    <property type="term" value="F:O-acetylhomoserine aminocarboxypropyltransferase activity"/>
    <property type="evidence" value="ECO:0007669"/>
    <property type="project" value="TreeGrafter"/>
</dbReference>
<accession>A0A2I2L687</accession>
<dbReference type="KEGG" id="vg:35381789"/>
<dbReference type="GeneID" id="35381789"/>
<keyword evidence="2" id="KW-0808">Transferase</keyword>
<evidence type="ECO:0000256" key="2">
    <source>
        <dbReference type="ARBA" id="ARBA00022679"/>
    </source>
</evidence>
<dbReference type="GO" id="GO:0006535">
    <property type="term" value="P:cysteine biosynthetic process from serine"/>
    <property type="evidence" value="ECO:0007669"/>
    <property type="project" value="TreeGrafter"/>
</dbReference>
<evidence type="ECO:0000313" key="5">
    <source>
        <dbReference type="Proteomes" id="UP000236316"/>
    </source>
</evidence>
<dbReference type="InterPro" id="IPR006235">
    <property type="entry name" value="OAc-hSer/O-AcSer_sulfhydrylase"/>
</dbReference>
<keyword evidence="3" id="KW-0663">Pyridoxal phosphate</keyword>
<evidence type="ECO:0000256" key="3">
    <source>
        <dbReference type="ARBA" id="ARBA00022898"/>
    </source>
</evidence>
<dbReference type="InterPro" id="IPR015421">
    <property type="entry name" value="PyrdxlP-dep_Trfase_major"/>
</dbReference>
<dbReference type="GO" id="GO:0071269">
    <property type="term" value="P:L-homocysteine biosynthetic process"/>
    <property type="evidence" value="ECO:0007669"/>
    <property type="project" value="TreeGrafter"/>
</dbReference>
<protein>
    <submittedName>
        <fullName evidence="4">Cys/Met metabolism, pyridoxal phosphate-dependent enzyme</fullName>
    </submittedName>
</protein>
<dbReference type="PANTHER" id="PTHR43797">
    <property type="entry name" value="HOMOCYSTEINE/CYSTEINE SYNTHASE"/>
    <property type="match status" value="1"/>
</dbReference>
<dbReference type="InterPro" id="IPR015424">
    <property type="entry name" value="PyrdxlP-dep_Trfase"/>
</dbReference>
<dbReference type="EMBL" id="LT906555">
    <property type="protein sequence ID" value="SNW63026.1"/>
    <property type="molecule type" value="Genomic_DNA"/>
</dbReference>
<dbReference type="PIRSF" id="PIRSF001434">
    <property type="entry name" value="CGS"/>
    <property type="match status" value="1"/>
</dbReference>
<dbReference type="GO" id="GO:0030170">
    <property type="term" value="F:pyridoxal phosphate binding"/>
    <property type="evidence" value="ECO:0007669"/>
    <property type="project" value="InterPro"/>
</dbReference>
<dbReference type="Gene3D" id="3.40.640.10">
    <property type="entry name" value="Type I PLP-dependent aspartate aminotransferase-like (Major domain)"/>
    <property type="match status" value="1"/>
</dbReference>
<reference evidence="4" key="1">
    <citation type="submission" date="2017-08" db="EMBL/GenBank/DDBJ databases">
        <authorList>
            <consortium name="Urmite Genomes"/>
        </authorList>
    </citation>
    <scope>NUCLEOTIDE SEQUENCE [LARGE SCALE GENOMIC DNA]</scope>
    <source>
        <strain evidence="4">IHUMI-LCC2</strain>
    </source>
</reference>
<dbReference type="RefSeq" id="YP_009449328.1">
    <property type="nucleotide sequence ID" value="NC_036594.1"/>
</dbReference>
<dbReference type="InterPro" id="IPR000277">
    <property type="entry name" value="Cys/Met-Metab_PyrdxlP-dep_enz"/>
</dbReference>
<dbReference type="PANTHER" id="PTHR43797:SF2">
    <property type="entry name" value="HOMOCYSTEINE_CYSTEINE SYNTHASE"/>
    <property type="match status" value="1"/>
</dbReference>
<evidence type="ECO:0000313" key="4">
    <source>
        <dbReference type="EMBL" id="SNW63026.1"/>
    </source>
</evidence>
<evidence type="ECO:0000256" key="1">
    <source>
        <dbReference type="ARBA" id="ARBA00001933"/>
    </source>
</evidence>